<evidence type="ECO:0000313" key="6">
    <source>
        <dbReference type="EMBL" id="TGA97128.1"/>
    </source>
</evidence>
<dbReference type="PANTHER" id="PTHR32114">
    <property type="entry name" value="ABC TRANSPORTER ABCH.3"/>
    <property type="match status" value="1"/>
</dbReference>
<dbReference type="RefSeq" id="WP_135349219.1">
    <property type="nucleotide sequence ID" value="NZ_SRJD01000016.1"/>
</dbReference>
<accession>A0A4Z0GLZ0</accession>
<sequence length="1137" mass="130020">MKPIELTIQGLNSFREVQHIDFETLSADGIFGIFGPTGSGKSTILDAITLALYGTVERASNNTQGILNQLEDQLSVGFTFELAGAKTDRYRAERSYKRTKDGGLRLGTCRLLRLNGEKEVLADKEKDVTRRIQDILGLTHDDFTRAVVLPQGKFSEFLTLKGNERRKMLQRLFHLEKYGDELLAKLKMHYEAVTRRLEIISEKEALLGDASRQAVDKLRGEYQLLKKEFSETRTRMENYGQERDQIRQVWMLQEEKDRKIKAQHELVVLQPDIEDKKRLLKLNDKADKMIPYLEHLITAEKENQEAGTEFARADSLFLKSRTSEEETRGKYATAKQLIEEKEPLLSARRQELVQGQGIRRQLDTGLKERLSALTSFNELEKQIQSVNEKINLEVKRKSELGLSLENLEKTLSDIEVPNSQRTMIYQARDGKKAIDAMEDRLKEKRADWKKAQKNFLDNQQALEGEISRQEETVIHAEQWFQQCRRIYNRTENAGSTIRLLLEFVRRKQEEAAQERDLAYKQLLSLNLASGLEDGEPCPVCGAVHHPNPAVRISHPDQEGPDKKIAYYRKSEDALIRFQQENNTCGFQLEEQSKNFSAIFPHRPVTGNHSEDQDESSDQVNFAEWESHGIKEALDKAALDIREQKQDIIALGETLAKYIDQARELNQKRISLEANLKIYNESKQKIEDEALNLKHELEKLIAEWPENFPKPDDVAEIDQKIQNADQEAERIRKQIVEARIALTEMEQKFKSDQDENARIEAKRNEIRGKLENIRSSLANCEQELSLLHLSPDSPVKTMLEELDYELRTLKESKEQHYQMWQGALSEFNEADKLRSGASARLERAKTNLESAELKWDERMNQSGFATRNAVLSAHMTEEKRGETEKRIESYEKDTVQLASDLRTLSEKLAGQSVTKDQLADAEERYSQLEKSVQQLSERLGASSTALEDITKRNALFEELESGRKTAEKAEGQFEKMQRVFRGNAFVEFVAEEQLQSVCLAASKRLGDLTSGRYALETDEGGGFIIRDNGNGGILRPVSSLSGGETFLTSLALALSLSEQIQLRGNVPLQFFFLDEGFGTLDPELLDTVITALERLHMRKLFIGVISHVPEMRERLPRRLVVEPAEPSGRGSQVSMEYL</sequence>
<evidence type="ECO:0000256" key="2">
    <source>
        <dbReference type="ARBA" id="ARBA00011322"/>
    </source>
</evidence>
<feature type="coiled-coil region" evidence="4">
    <location>
        <begin position="833"/>
        <end position="937"/>
    </location>
</feature>
<dbReference type="Gene3D" id="3.40.50.300">
    <property type="entry name" value="P-loop containing nucleotide triphosphate hydrolases"/>
    <property type="match status" value="2"/>
</dbReference>
<dbReference type="PANTHER" id="PTHR32114:SF2">
    <property type="entry name" value="ABC TRANSPORTER ABCH.3"/>
    <property type="match status" value="1"/>
</dbReference>
<evidence type="ECO:0000259" key="5">
    <source>
        <dbReference type="Pfam" id="PF13476"/>
    </source>
</evidence>
<gene>
    <name evidence="6" type="ORF">E4665_12950</name>
</gene>
<evidence type="ECO:0000256" key="4">
    <source>
        <dbReference type="SAM" id="Coils"/>
    </source>
</evidence>
<dbReference type="Pfam" id="PF13558">
    <property type="entry name" value="SbcC_Walker_B"/>
    <property type="match status" value="1"/>
</dbReference>
<evidence type="ECO:0000256" key="3">
    <source>
        <dbReference type="ARBA" id="ARBA00013368"/>
    </source>
</evidence>
<feature type="domain" description="Rad50/SbcC-type AAA" evidence="5">
    <location>
        <begin position="5"/>
        <end position="201"/>
    </location>
</feature>
<comment type="caution">
    <text evidence="6">The sequence shown here is derived from an EMBL/GenBank/DDBJ whole genome shotgun (WGS) entry which is preliminary data.</text>
</comment>
<keyword evidence="7" id="KW-1185">Reference proteome</keyword>
<comment type="similarity">
    <text evidence="1">Belongs to the SMC family. SbcC subfamily.</text>
</comment>
<dbReference type="GO" id="GO:0016887">
    <property type="term" value="F:ATP hydrolysis activity"/>
    <property type="evidence" value="ECO:0007669"/>
    <property type="project" value="InterPro"/>
</dbReference>
<protein>
    <recommendedName>
        <fullName evidence="3">Nuclease SbcCD subunit C</fullName>
    </recommendedName>
</protein>
<dbReference type="GO" id="GO:0006302">
    <property type="term" value="P:double-strand break repair"/>
    <property type="evidence" value="ECO:0007669"/>
    <property type="project" value="InterPro"/>
</dbReference>
<dbReference type="AlphaFoldDB" id="A0A4Z0GLZ0"/>
<name>A0A4Z0GLZ0_9BACL</name>
<dbReference type="OrthoDB" id="9795626at2"/>
<dbReference type="Pfam" id="PF13476">
    <property type="entry name" value="AAA_23"/>
    <property type="match status" value="1"/>
</dbReference>
<dbReference type="SUPFAM" id="SSF52540">
    <property type="entry name" value="P-loop containing nucleoside triphosphate hydrolases"/>
    <property type="match status" value="1"/>
</dbReference>
<evidence type="ECO:0000256" key="1">
    <source>
        <dbReference type="ARBA" id="ARBA00006930"/>
    </source>
</evidence>
<dbReference type="EMBL" id="SRJD01000016">
    <property type="protein sequence ID" value="TGA97128.1"/>
    <property type="molecule type" value="Genomic_DNA"/>
</dbReference>
<organism evidence="6 7">
    <name type="scientific">Sporolactobacillus shoreae</name>
    <dbReference type="NCBI Taxonomy" id="1465501"/>
    <lineage>
        <taxon>Bacteria</taxon>
        <taxon>Bacillati</taxon>
        <taxon>Bacillota</taxon>
        <taxon>Bacilli</taxon>
        <taxon>Bacillales</taxon>
        <taxon>Sporolactobacillaceae</taxon>
        <taxon>Sporolactobacillus</taxon>
    </lineage>
</organism>
<proteinExistence type="inferred from homology"/>
<keyword evidence="4" id="KW-0175">Coiled coil</keyword>
<feature type="coiled-coil region" evidence="4">
    <location>
        <begin position="654"/>
        <end position="782"/>
    </location>
</feature>
<dbReference type="InterPro" id="IPR038729">
    <property type="entry name" value="Rad50/SbcC_AAA"/>
</dbReference>
<evidence type="ECO:0000313" key="7">
    <source>
        <dbReference type="Proteomes" id="UP000298347"/>
    </source>
</evidence>
<comment type="subunit">
    <text evidence="2">Heterodimer of SbcC and SbcD.</text>
</comment>
<dbReference type="InterPro" id="IPR027417">
    <property type="entry name" value="P-loop_NTPase"/>
</dbReference>
<reference evidence="6 7" key="1">
    <citation type="journal article" date="2015" name="Int. J. Syst. Evol. Microbiol.">
        <title>Sporolactobacillus shoreae sp. nov. and Sporolactobacillus spathodeae sp. nov., two spore-forming lactic acid bacteria isolated from tree barks in Thailand.</title>
        <authorList>
            <person name="Thamacharoensuk T."/>
            <person name="Kitahara M."/>
            <person name="Ohkuma M."/>
            <person name="Thongchul N."/>
            <person name="Tanasupawat S."/>
        </authorList>
    </citation>
    <scope>NUCLEOTIDE SEQUENCE [LARGE SCALE GENOMIC DNA]</scope>
    <source>
        <strain evidence="6 7">BK92</strain>
    </source>
</reference>
<feature type="coiled-coil region" evidence="4">
    <location>
        <begin position="427"/>
        <end position="454"/>
    </location>
</feature>
<dbReference type="Proteomes" id="UP000298347">
    <property type="component" value="Unassembled WGS sequence"/>
</dbReference>